<organism evidence="2">
    <name type="scientific">uncultured Caudovirales phage</name>
    <dbReference type="NCBI Taxonomy" id="2100421"/>
    <lineage>
        <taxon>Viruses</taxon>
        <taxon>Duplodnaviria</taxon>
        <taxon>Heunggongvirae</taxon>
        <taxon>Uroviricota</taxon>
        <taxon>Caudoviricetes</taxon>
        <taxon>Peduoviridae</taxon>
        <taxon>Maltschvirus</taxon>
        <taxon>Maltschvirus maltsch</taxon>
    </lineage>
</organism>
<feature type="compositionally biased region" description="Low complexity" evidence="1">
    <location>
        <begin position="41"/>
        <end position="51"/>
    </location>
</feature>
<sequence>MTPEQGYSVISLLNDIKKLLEKQNQLLENQQATTGTKITVVGTSGTTSTKGLKSDEDFSL</sequence>
<reference evidence="2" key="1">
    <citation type="submission" date="2020-04" db="EMBL/GenBank/DDBJ databases">
        <authorList>
            <person name="Chiriac C."/>
            <person name="Salcher M."/>
            <person name="Ghai R."/>
            <person name="Kavagutti S V."/>
        </authorList>
    </citation>
    <scope>NUCLEOTIDE SEQUENCE</scope>
</reference>
<accession>A0A6J5MEL0</accession>
<evidence type="ECO:0000313" key="2">
    <source>
        <dbReference type="EMBL" id="CAB4143540.1"/>
    </source>
</evidence>
<dbReference type="EMBL" id="LR796420">
    <property type="protein sequence ID" value="CAB4143540.1"/>
    <property type="molecule type" value="Genomic_DNA"/>
</dbReference>
<protein>
    <submittedName>
        <fullName evidence="2">Uncharacterized protein</fullName>
    </submittedName>
</protein>
<proteinExistence type="predicted"/>
<name>A0A6J5MEL0_9CAUD</name>
<evidence type="ECO:0000256" key="1">
    <source>
        <dbReference type="SAM" id="MobiDB-lite"/>
    </source>
</evidence>
<gene>
    <name evidence="2" type="ORF">UFOVP449_214</name>
</gene>
<feature type="region of interest" description="Disordered" evidence="1">
    <location>
        <begin position="41"/>
        <end position="60"/>
    </location>
</feature>